<protein>
    <submittedName>
        <fullName evidence="1">Uncharacterized protein</fullName>
    </submittedName>
</protein>
<keyword evidence="2" id="KW-1185">Reference proteome</keyword>
<name>A0ACD5ZBC3_AVESA</name>
<evidence type="ECO:0000313" key="1">
    <source>
        <dbReference type="EnsemblPlants" id="AVESA.00010b.r2.6CG1133820.1.CDS"/>
    </source>
</evidence>
<reference evidence="1" key="2">
    <citation type="submission" date="2025-09" db="UniProtKB">
        <authorList>
            <consortium name="EnsemblPlants"/>
        </authorList>
    </citation>
    <scope>IDENTIFICATION</scope>
</reference>
<organism evidence="1 2">
    <name type="scientific">Avena sativa</name>
    <name type="common">Oat</name>
    <dbReference type="NCBI Taxonomy" id="4498"/>
    <lineage>
        <taxon>Eukaryota</taxon>
        <taxon>Viridiplantae</taxon>
        <taxon>Streptophyta</taxon>
        <taxon>Embryophyta</taxon>
        <taxon>Tracheophyta</taxon>
        <taxon>Spermatophyta</taxon>
        <taxon>Magnoliopsida</taxon>
        <taxon>Liliopsida</taxon>
        <taxon>Poales</taxon>
        <taxon>Poaceae</taxon>
        <taxon>BOP clade</taxon>
        <taxon>Pooideae</taxon>
        <taxon>Poodae</taxon>
        <taxon>Poeae</taxon>
        <taxon>Poeae Chloroplast Group 1 (Aveneae type)</taxon>
        <taxon>Aveninae</taxon>
        <taxon>Avena</taxon>
    </lineage>
</organism>
<proteinExistence type="predicted"/>
<dbReference type="EnsemblPlants" id="AVESA.00010b.r2.6CG1133820.1">
    <property type="protein sequence ID" value="AVESA.00010b.r2.6CG1133820.1.CDS"/>
    <property type="gene ID" value="AVESA.00010b.r2.6CG1133820"/>
</dbReference>
<dbReference type="Proteomes" id="UP001732700">
    <property type="component" value="Chromosome 6C"/>
</dbReference>
<accession>A0ACD5ZBC3</accession>
<sequence>MDVFNHPGRPAVCVCCDEEGLRLDEDGACEDCLMPRQHLYGMKRFFVVASDEYRDNLRIQREIASRLRNLISLSEPVNLELANGHAYPVEAEGEFGQIVFRHGWKEFVSANHIEENDSILFVYRGKSRLKVHIFDSSGHEKSSCSQPSSAAFGAVPPCSQIVGPSPSRIIDMSNSDADDDDVVIEGTRESCRGQKRTRSCAETQKMDSISSPSTKSGYGAPKPHDRASVNPEVGSEPLSSNLRAPFRRPYILPKMTILPTQLKEKVEEKVQAIGSELPIFVRVMTATNIGGAAHSPGEMSFGMVYASACLPDKTQPLLLQLEGRKKQWPATLSVTRRNTRRIYDGWKEFATDNQLKAGDICLFEVSSRDSTSLTMTVHLVR</sequence>
<evidence type="ECO:0000313" key="2">
    <source>
        <dbReference type="Proteomes" id="UP001732700"/>
    </source>
</evidence>
<reference evidence="1" key="1">
    <citation type="submission" date="2021-05" db="EMBL/GenBank/DDBJ databases">
        <authorList>
            <person name="Scholz U."/>
            <person name="Mascher M."/>
            <person name="Fiebig A."/>
        </authorList>
    </citation>
    <scope>NUCLEOTIDE SEQUENCE [LARGE SCALE GENOMIC DNA]</scope>
</reference>